<protein>
    <recommendedName>
        <fullName evidence="4">Integral membrane protein</fullName>
    </recommendedName>
</protein>
<evidence type="ECO:0000313" key="2">
    <source>
        <dbReference type="EMBL" id="UVD81844.1"/>
    </source>
</evidence>
<proteinExistence type="predicted"/>
<feature type="transmembrane region" description="Helical" evidence="1">
    <location>
        <begin position="12"/>
        <end position="36"/>
    </location>
</feature>
<dbReference type="EMBL" id="CP102734">
    <property type="protein sequence ID" value="UVD81844.1"/>
    <property type="molecule type" value="Genomic_DNA"/>
</dbReference>
<evidence type="ECO:0008006" key="4">
    <source>
        <dbReference type="Google" id="ProtNLM"/>
    </source>
</evidence>
<dbReference type="RefSeq" id="WP_258211018.1">
    <property type="nucleotide sequence ID" value="NZ_CP102734.1"/>
</dbReference>
<dbReference type="Gene3D" id="1.10.1760.20">
    <property type="match status" value="1"/>
</dbReference>
<feature type="transmembrane region" description="Helical" evidence="1">
    <location>
        <begin position="177"/>
        <end position="203"/>
    </location>
</feature>
<reference evidence="2" key="1">
    <citation type="submission" date="2022-08" db="EMBL/GenBank/DDBJ databases">
        <title>Complete genome of Mycoplasma iguanae type strain 2327.</title>
        <authorList>
            <person name="Spergser J."/>
        </authorList>
    </citation>
    <scope>NUCLEOTIDE SEQUENCE</scope>
    <source>
        <strain evidence="2">2327</strain>
    </source>
</reference>
<feature type="transmembrane region" description="Helical" evidence="1">
    <location>
        <begin position="125"/>
        <end position="150"/>
    </location>
</feature>
<sequence length="217" mass="25280">MYQQFKTHSPKITFQITFAGIMLGLVLLFTFLNRFLAFYGFLKFDFSIIFITITYIVAGWKPTLLILLLRFFIAPSYNEGYTSLGFLGQGVLLIVSLLYIGSLWISHYLFNFKNKHLTKIVQFTFASLVTIIIINILNIFLINPLFFSIFENRFVNFYMIIDNWETYKTLFFLLPNYFLGSLALYSSFNVILLVITSLTCYAVTEGYEKIHKNGIQL</sequence>
<feature type="transmembrane region" description="Helical" evidence="1">
    <location>
        <begin position="48"/>
        <end position="73"/>
    </location>
</feature>
<dbReference type="Proteomes" id="UP001059252">
    <property type="component" value="Chromosome"/>
</dbReference>
<keyword evidence="1" id="KW-0472">Membrane</keyword>
<dbReference type="NCBIfam" id="NF046054">
    <property type="entry name" value="memb_MPN527"/>
    <property type="match status" value="1"/>
</dbReference>
<evidence type="ECO:0000256" key="1">
    <source>
        <dbReference type="SAM" id="Phobius"/>
    </source>
</evidence>
<keyword evidence="1" id="KW-1133">Transmembrane helix</keyword>
<accession>A0ABY5R8L4</accession>
<name>A0ABY5R8L4_9MOLU</name>
<gene>
    <name evidence="2" type="ORF">NV226_00860</name>
</gene>
<evidence type="ECO:0000313" key="3">
    <source>
        <dbReference type="Proteomes" id="UP001059252"/>
    </source>
</evidence>
<feature type="transmembrane region" description="Helical" evidence="1">
    <location>
        <begin position="85"/>
        <end position="105"/>
    </location>
</feature>
<keyword evidence="1" id="KW-0812">Transmembrane</keyword>
<keyword evidence="3" id="KW-1185">Reference proteome</keyword>
<organism evidence="2 3">
    <name type="scientific">Mycoplasma iguanae</name>
    <dbReference type="NCBI Taxonomy" id="292461"/>
    <lineage>
        <taxon>Bacteria</taxon>
        <taxon>Bacillati</taxon>
        <taxon>Mycoplasmatota</taxon>
        <taxon>Mollicutes</taxon>
        <taxon>Mycoplasmataceae</taxon>
        <taxon>Mycoplasma</taxon>
    </lineage>
</organism>